<reference evidence="2 3" key="1">
    <citation type="submission" date="2018-02" db="EMBL/GenBank/DDBJ databases">
        <title>Comparative genomes isolates from brazilian mangrove.</title>
        <authorList>
            <person name="Araujo J.E."/>
            <person name="Taketani R.G."/>
            <person name="Silva M.C.P."/>
            <person name="Loureco M.V."/>
            <person name="Andreote F.D."/>
        </authorList>
    </citation>
    <scope>NUCLEOTIDE SEQUENCE [LARGE SCALE GENOMIC DNA]</scope>
    <source>
        <strain evidence="2 3">Hex-1 MGV</strain>
    </source>
</reference>
<accession>A0A2S8FUL6</accession>
<feature type="signal peptide" evidence="1">
    <location>
        <begin position="1"/>
        <end position="26"/>
    </location>
</feature>
<proteinExistence type="predicted"/>
<dbReference type="AlphaFoldDB" id="A0A2S8FUL6"/>
<dbReference type="Proteomes" id="UP000238322">
    <property type="component" value="Unassembled WGS sequence"/>
</dbReference>
<evidence type="ECO:0000313" key="3">
    <source>
        <dbReference type="Proteomes" id="UP000238322"/>
    </source>
</evidence>
<comment type="caution">
    <text evidence="2">The sequence shown here is derived from an EMBL/GenBank/DDBJ whole genome shotgun (WGS) entry which is preliminary data.</text>
</comment>
<gene>
    <name evidence="2" type="ORF">C5Y83_08030</name>
</gene>
<dbReference type="Gene3D" id="2.60.120.430">
    <property type="entry name" value="Galactose-binding lectin"/>
    <property type="match status" value="1"/>
</dbReference>
<evidence type="ECO:0000256" key="1">
    <source>
        <dbReference type="SAM" id="SignalP"/>
    </source>
</evidence>
<organism evidence="2 3">
    <name type="scientific">Blastopirellula marina</name>
    <dbReference type="NCBI Taxonomy" id="124"/>
    <lineage>
        <taxon>Bacteria</taxon>
        <taxon>Pseudomonadati</taxon>
        <taxon>Planctomycetota</taxon>
        <taxon>Planctomycetia</taxon>
        <taxon>Pirellulales</taxon>
        <taxon>Pirellulaceae</taxon>
        <taxon>Blastopirellula</taxon>
    </lineage>
</organism>
<dbReference type="EMBL" id="PUHY01000006">
    <property type="protein sequence ID" value="PQO35876.1"/>
    <property type="molecule type" value="Genomic_DNA"/>
</dbReference>
<feature type="chain" id="PRO_5015735037" evidence="1">
    <location>
        <begin position="27"/>
        <end position="312"/>
    </location>
</feature>
<keyword evidence="1" id="KW-0732">Signal</keyword>
<evidence type="ECO:0000313" key="2">
    <source>
        <dbReference type="EMBL" id="PQO35876.1"/>
    </source>
</evidence>
<protein>
    <submittedName>
        <fullName evidence="2">Uncharacterized protein</fullName>
    </submittedName>
</protein>
<sequence length="312" mass="34040">MVSVYISKYVLLVLPLVVCGIGVAEAADVVVPANKEERTGIRLEPNSAYAIVPNPNDRWTGNVNVAGDTNYTGTNSSVTTPYHGARRGDMLIVEVFRSLNAEHTQFAPASAFEFKPGTRYLRVPTGPHGSDVYFYMTDQAGTYGDNGGSVLVRYEKEDPDGLAYRPHLPLTTKRESATWSIASDGKVKCKLDWHIGAGVGVEKKYETAMFITYKDGTSKSFITTKTLVNDNPVSGDDGTHVKEFQIPPGKVGEIGYVFVDYKLDQPNLSIVDWAEKLADGFSALDESWKTIKNTEIAKDGAKLFAGEAPAEQ</sequence>
<name>A0A2S8FUL6_9BACT</name>